<dbReference type="Pfam" id="PF20263">
    <property type="entry name" value="LYRM2-like"/>
    <property type="match status" value="1"/>
</dbReference>
<evidence type="ECO:0000313" key="2">
    <source>
        <dbReference type="EMBL" id="KAK3903496.1"/>
    </source>
</evidence>
<protein>
    <recommendedName>
        <fullName evidence="1">LYR motif-containing protein Cup1-like N-terminal domain-containing protein</fullName>
    </recommendedName>
</protein>
<feature type="domain" description="LYR motif-containing protein Cup1-like N-terminal" evidence="1">
    <location>
        <begin position="17"/>
        <end position="97"/>
    </location>
</feature>
<reference evidence="2" key="2">
    <citation type="submission" date="2023-05" db="EMBL/GenBank/DDBJ databases">
        <authorList>
            <consortium name="Lawrence Berkeley National Laboratory"/>
            <person name="Steindorff A."/>
            <person name="Hensen N."/>
            <person name="Bonometti L."/>
            <person name="Westerberg I."/>
            <person name="Brannstrom I.O."/>
            <person name="Guillou S."/>
            <person name="Cros-Aarteil S."/>
            <person name="Calhoun S."/>
            <person name="Haridas S."/>
            <person name="Kuo A."/>
            <person name="Mondo S."/>
            <person name="Pangilinan J."/>
            <person name="Riley R."/>
            <person name="Labutti K."/>
            <person name="Andreopoulos B."/>
            <person name="Lipzen A."/>
            <person name="Chen C."/>
            <person name="Yanf M."/>
            <person name="Daum C."/>
            <person name="Ng V."/>
            <person name="Clum A."/>
            <person name="Ohm R."/>
            <person name="Martin F."/>
            <person name="Silar P."/>
            <person name="Natvig D."/>
            <person name="Lalanne C."/>
            <person name="Gautier V."/>
            <person name="Ament-Velasquez S.L."/>
            <person name="Kruys A."/>
            <person name="Hutchinson M.I."/>
            <person name="Powell A.J."/>
            <person name="Barry K."/>
            <person name="Miller A.N."/>
            <person name="Grigoriev I.V."/>
            <person name="Debuchy R."/>
            <person name="Gladieux P."/>
            <person name="Thoren M.H."/>
            <person name="Johannesson H."/>
        </authorList>
    </citation>
    <scope>NUCLEOTIDE SEQUENCE</scope>
    <source>
        <strain evidence="2">CBS 103.79</strain>
    </source>
</reference>
<organism evidence="2 3">
    <name type="scientific">Staphylotrichum tortipilum</name>
    <dbReference type="NCBI Taxonomy" id="2831512"/>
    <lineage>
        <taxon>Eukaryota</taxon>
        <taxon>Fungi</taxon>
        <taxon>Dikarya</taxon>
        <taxon>Ascomycota</taxon>
        <taxon>Pezizomycotina</taxon>
        <taxon>Sordariomycetes</taxon>
        <taxon>Sordariomycetidae</taxon>
        <taxon>Sordariales</taxon>
        <taxon>Chaetomiaceae</taxon>
        <taxon>Staphylotrichum</taxon>
    </lineage>
</organism>
<keyword evidence="3" id="KW-1185">Reference proteome</keyword>
<sequence length="364" mass="41473">MSRPLRLPKPETPLDFYRHLLREASYLPPLARPFVDEQIKRRFARSRRNEPPKSLRDLDQARHDLRMLRAANAGDMMRMQRVLHIAFGRVGRRRRELIASLVARTSPTTPDEASAIAAEHRTADWLDTWDIPKMRAFARSQVMAGLTSPPRPALSSYQTVEAAIIPAENSWGRPLPPKLHRKKRMTMWKLVVDKCMPPLPEEEWAKLKAIVEGTPTEPWLPPRRRPVARAVCVSRAATKGALDTWKWQAYAVRPVATVDRSANRRNKLLSGAVDDNTPTGDPQPLHCHTYTPRFWRRLYGNLWHLTATMKQKGPGAKDWEIVWGKQSFQPPPTPAAAMEFFTDFPSPEASRIGAKKQSKKGGKT</sequence>
<dbReference type="AlphaFoldDB" id="A0AAN6MM77"/>
<proteinExistence type="predicted"/>
<gene>
    <name evidence="2" type="ORF">C8A05DRAFT_14549</name>
</gene>
<evidence type="ECO:0000313" key="3">
    <source>
        <dbReference type="Proteomes" id="UP001303889"/>
    </source>
</evidence>
<dbReference type="InterPro" id="IPR046896">
    <property type="entry name" value="Cup1-like_N"/>
</dbReference>
<comment type="caution">
    <text evidence="2">The sequence shown here is derived from an EMBL/GenBank/DDBJ whole genome shotgun (WGS) entry which is preliminary data.</text>
</comment>
<reference evidence="2" key="1">
    <citation type="journal article" date="2023" name="Mol. Phylogenet. Evol.">
        <title>Genome-scale phylogeny and comparative genomics of the fungal order Sordariales.</title>
        <authorList>
            <person name="Hensen N."/>
            <person name="Bonometti L."/>
            <person name="Westerberg I."/>
            <person name="Brannstrom I.O."/>
            <person name="Guillou S."/>
            <person name="Cros-Aarteil S."/>
            <person name="Calhoun S."/>
            <person name="Haridas S."/>
            <person name="Kuo A."/>
            <person name="Mondo S."/>
            <person name="Pangilinan J."/>
            <person name="Riley R."/>
            <person name="LaButti K."/>
            <person name="Andreopoulos B."/>
            <person name="Lipzen A."/>
            <person name="Chen C."/>
            <person name="Yan M."/>
            <person name="Daum C."/>
            <person name="Ng V."/>
            <person name="Clum A."/>
            <person name="Steindorff A."/>
            <person name="Ohm R.A."/>
            <person name="Martin F."/>
            <person name="Silar P."/>
            <person name="Natvig D.O."/>
            <person name="Lalanne C."/>
            <person name="Gautier V."/>
            <person name="Ament-Velasquez S.L."/>
            <person name="Kruys A."/>
            <person name="Hutchinson M.I."/>
            <person name="Powell A.J."/>
            <person name="Barry K."/>
            <person name="Miller A.N."/>
            <person name="Grigoriev I.V."/>
            <person name="Debuchy R."/>
            <person name="Gladieux P."/>
            <person name="Hiltunen Thoren M."/>
            <person name="Johannesson H."/>
        </authorList>
    </citation>
    <scope>NUCLEOTIDE SEQUENCE</scope>
    <source>
        <strain evidence="2">CBS 103.79</strain>
    </source>
</reference>
<evidence type="ECO:0000259" key="1">
    <source>
        <dbReference type="Pfam" id="PF20263"/>
    </source>
</evidence>
<dbReference type="EMBL" id="MU855445">
    <property type="protein sequence ID" value="KAK3903496.1"/>
    <property type="molecule type" value="Genomic_DNA"/>
</dbReference>
<accession>A0AAN6MM77</accession>
<dbReference type="Proteomes" id="UP001303889">
    <property type="component" value="Unassembled WGS sequence"/>
</dbReference>
<name>A0AAN6MM77_9PEZI</name>
<dbReference type="CDD" id="cd20273">
    <property type="entry name" value="Complex1_LYR_unchar"/>
    <property type="match status" value="1"/>
</dbReference>